<protein>
    <submittedName>
        <fullName evidence="2">Haloacid dehalogenase</fullName>
    </submittedName>
</protein>
<dbReference type="PANTHER" id="PTHR43434">
    <property type="entry name" value="PHOSPHOGLYCOLATE PHOSPHATASE"/>
    <property type="match status" value="1"/>
</dbReference>
<dbReference type="SUPFAM" id="SSF56784">
    <property type="entry name" value="HAD-like"/>
    <property type="match status" value="1"/>
</dbReference>
<dbReference type="RefSeq" id="WP_201245444.1">
    <property type="nucleotide sequence ID" value="NZ_NHSF01000056.1"/>
</dbReference>
<organism evidence="2 3">
    <name type="scientific">Halochromatium salexigens</name>
    <name type="common">Chromatium salexigens</name>
    <dbReference type="NCBI Taxonomy" id="49447"/>
    <lineage>
        <taxon>Bacteria</taxon>
        <taxon>Pseudomonadati</taxon>
        <taxon>Pseudomonadota</taxon>
        <taxon>Gammaproteobacteria</taxon>
        <taxon>Chromatiales</taxon>
        <taxon>Chromatiaceae</taxon>
        <taxon>Halochromatium</taxon>
    </lineage>
</organism>
<dbReference type="InterPro" id="IPR050155">
    <property type="entry name" value="HAD-like_hydrolase_sf"/>
</dbReference>
<dbReference type="InterPro" id="IPR036412">
    <property type="entry name" value="HAD-like_sf"/>
</dbReference>
<proteinExistence type="predicted"/>
<evidence type="ECO:0000313" key="3">
    <source>
        <dbReference type="Proteomes" id="UP001296967"/>
    </source>
</evidence>
<dbReference type="InterPro" id="IPR006439">
    <property type="entry name" value="HAD-SF_hydro_IA"/>
</dbReference>
<dbReference type="InterPro" id="IPR023214">
    <property type="entry name" value="HAD_sf"/>
</dbReference>
<name>A0AAJ0XFU3_HALSE</name>
<keyword evidence="3" id="KW-1185">Reference proteome</keyword>
<dbReference type="GO" id="GO:0006281">
    <property type="term" value="P:DNA repair"/>
    <property type="evidence" value="ECO:0007669"/>
    <property type="project" value="TreeGrafter"/>
</dbReference>
<dbReference type="CDD" id="cd01427">
    <property type="entry name" value="HAD_like"/>
    <property type="match status" value="1"/>
</dbReference>
<dbReference type="Pfam" id="PF00702">
    <property type="entry name" value="Hydrolase"/>
    <property type="match status" value="1"/>
</dbReference>
<gene>
    <name evidence="2" type="ORF">CCR82_09430</name>
</gene>
<reference evidence="2" key="2">
    <citation type="journal article" date="2020" name="Microorganisms">
        <title>Osmotic Adaptation and Compatible Solute Biosynthesis of Phototrophic Bacteria as Revealed from Genome Analyses.</title>
        <authorList>
            <person name="Imhoff J.F."/>
            <person name="Rahn T."/>
            <person name="Kunzel S."/>
            <person name="Keller A."/>
            <person name="Neulinger S.C."/>
        </authorList>
    </citation>
    <scope>NUCLEOTIDE SEQUENCE</scope>
    <source>
        <strain evidence="2">DSM 4395</strain>
    </source>
</reference>
<feature type="compositionally biased region" description="Basic and acidic residues" evidence="1">
    <location>
        <begin position="239"/>
        <end position="256"/>
    </location>
</feature>
<dbReference type="SFLD" id="SFLDS00003">
    <property type="entry name" value="Haloacid_Dehalogenase"/>
    <property type="match status" value="1"/>
</dbReference>
<dbReference type="Proteomes" id="UP001296967">
    <property type="component" value="Unassembled WGS sequence"/>
</dbReference>
<dbReference type="GO" id="GO:0005829">
    <property type="term" value="C:cytosol"/>
    <property type="evidence" value="ECO:0007669"/>
    <property type="project" value="TreeGrafter"/>
</dbReference>
<feature type="region of interest" description="Disordered" evidence="1">
    <location>
        <begin position="225"/>
        <end position="272"/>
    </location>
</feature>
<dbReference type="GO" id="GO:0008967">
    <property type="term" value="F:phosphoglycolate phosphatase activity"/>
    <property type="evidence" value="ECO:0007669"/>
    <property type="project" value="TreeGrafter"/>
</dbReference>
<evidence type="ECO:0000256" key="1">
    <source>
        <dbReference type="SAM" id="MobiDB-lite"/>
    </source>
</evidence>
<dbReference type="Gene3D" id="3.40.50.1000">
    <property type="entry name" value="HAD superfamily/HAD-like"/>
    <property type="match status" value="1"/>
</dbReference>
<dbReference type="SFLD" id="SFLDG01129">
    <property type="entry name" value="C1.5:_HAD__Beta-PGM__Phosphata"/>
    <property type="match status" value="1"/>
</dbReference>
<accession>A0AAJ0XFU3</accession>
<dbReference type="PANTHER" id="PTHR43434:SF3">
    <property type="entry name" value="GMP_IMP NUCLEOTIDASE YRFG"/>
    <property type="match status" value="1"/>
</dbReference>
<dbReference type="NCBIfam" id="NF011564">
    <property type="entry name" value="PRK14988.1"/>
    <property type="match status" value="1"/>
</dbReference>
<reference evidence="2" key="1">
    <citation type="submission" date="2017-05" db="EMBL/GenBank/DDBJ databases">
        <authorList>
            <person name="Imhoff J.F."/>
            <person name="Rahn T."/>
            <person name="Kuenzel S."/>
            <person name="Neulinger S.C."/>
        </authorList>
    </citation>
    <scope>NUCLEOTIDE SEQUENCE</scope>
    <source>
        <strain evidence="2">DSM 4395</strain>
    </source>
</reference>
<comment type="caution">
    <text evidence="2">The sequence shown here is derived from an EMBL/GenBank/DDBJ whole genome shotgun (WGS) entry which is preliminary data.</text>
</comment>
<sequence>MLDWSCIDTVFLDMDGTLLDLRFDNHFWLEHVPLRYAESRGISLAASKDALYARYQALLGSLQWYCVDHWTQELALDIAMLKAEVEHLIAVHPHVLSFLEALAAAGKRRVLVTNAHQKSIELKMSKTRLDGHLEHIVCSHDLLAAKESPEFWPRVQEVEPFDPQRTLFVDDSLPVLRAARQYGFRWLLAILMPDSAQPVRSCEEFDAIEDFSALLPGLEAMAPAAANAAQGPESVAKSTRGDPRTRPASAGRDRPCPGRRRKGSRTGPLIHGYRDDARLFGAEVALSDEAA</sequence>
<dbReference type="AlphaFoldDB" id="A0AAJ0XFU3"/>
<dbReference type="NCBIfam" id="TIGR01509">
    <property type="entry name" value="HAD-SF-IA-v3"/>
    <property type="match status" value="1"/>
</dbReference>
<evidence type="ECO:0000313" key="2">
    <source>
        <dbReference type="EMBL" id="MBK5930733.1"/>
    </source>
</evidence>
<dbReference type="EMBL" id="NHSF01000056">
    <property type="protein sequence ID" value="MBK5930733.1"/>
    <property type="molecule type" value="Genomic_DNA"/>
</dbReference>